<dbReference type="GO" id="GO:0016491">
    <property type="term" value="F:oxidoreductase activity"/>
    <property type="evidence" value="ECO:0007669"/>
    <property type="project" value="UniProtKB-KW"/>
</dbReference>
<dbReference type="PRINTS" id="PR00081">
    <property type="entry name" value="GDHRDH"/>
</dbReference>
<dbReference type="Proteomes" id="UP000724874">
    <property type="component" value="Unassembled WGS sequence"/>
</dbReference>
<dbReference type="PANTHER" id="PTHR43157">
    <property type="entry name" value="PHOSPHATIDYLINOSITOL-GLYCAN BIOSYNTHESIS CLASS F PROTEIN-RELATED"/>
    <property type="match status" value="1"/>
</dbReference>
<dbReference type="Gene3D" id="3.40.50.720">
    <property type="entry name" value="NAD(P)-binding Rossmann-like Domain"/>
    <property type="match status" value="1"/>
</dbReference>
<dbReference type="SUPFAM" id="SSF51735">
    <property type="entry name" value="NAD(P)-binding Rossmann-fold domains"/>
    <property type="match status" value="1"/>
</dbReference>
<dbReference type="EMBL" id="JADNYJ010000030">
    <property type="protein sequence ID" value="KAF8903482.1"/>
    <property type="molecule type" value="Genomic_DNA"/>
</dbReference>
<reference evidence="2" key="1">
    <citation type="submission" date="2020-11" db="EMBL/GenBank/DDBJ databases">
        <authorList>
            <consortium name="DOE Joint Genome Institute"/>
            <person name="Ahrendt S."/>
            <person name="Riley R."/>
            <person name="Andreopoulos W."/>
            <person name="LaButti K."/>
            <person name="Pangilinan J."/>
            <person name="Ruiz-duenas F.J."/>
            <person name="Barrasa J.M."/>
            <person name="Sanchez-Garcia M."/>
            <person name="Camarero S."/>
            <person name="Miyauchi S."/>
            <person name="Serrano A."/>
            <person name="Linde D."/>
            <person name="Babiker R."/>
            <person name="Drula E."/>
            <person name="Ayuso-Fernandez I."/>
            <person name="Pacheco R."/>
            <person name="Padilla G."/>
            <person name="Ferreira P."/>
            <person name="Barriuso J."/>
            <person name="Kellner H."/>
            <person name="Castanera R."/>
            <person name="Alfaro M."/>
            <person name="Ramirez L."/>
            <person name="Pisabarro A.G."/>
            <person name="Kuo A."/>
            <person name="Tritt A."/>
            <person name="Lipzen A."/>
            <person name="He G."/>
            <person name="Yan M."/>
            <person name="Ng V."/>
            <person name="Cullen D."/>
            <person name="Martin F."/>
            <person name="Rosso M.-N."/>
            <person name="Henrissat B."/>
            <person name="Hibbett D."/>
            <person name="Martinez A.T."/>
            <person name="Grigoriev I.V."/>
        </authorList>
    </citation>
    <scope>NUCLEOTIDE SEQUENCE</scope>
    <source>
        <strain evidence="2">AH 44721</strain>
    </source>
</reference>
<dbReference type="InterPro" id="IPR036291">
    <property type="entry name" value="NAD(P)-bd_dom_sf"/>
</dbReference>
<proteinExistence type="predicted"/>
<accession>A0A9P5NTQ3</accession>
<dbReference type="InterPro" id="IPR002347">
    <property type="entry name" value="SDR_fam"/>
</dbReference>
<keyword evidence="3" id="KW-1185">Reference proteome</keyword>
<dbReference type="Pfam" id="PF00106">
    <property type="entry name" value="adh_short"/>
    <property type="match status" value="1"/>
</dbReference>
<dbReference type="OrthoDB" id="542013at2759"/>
<evidence type="ECO:0000313" key="3">
    <source>
        <dbReference type="Proteomes" id="UP000724874"/>
    </source>
</evidence>
<keyword evidence="1" id="KW-0560">Oxidoreductase</keyword>
<evidence type="ECO:0000256" key="1">
    <source>
        <dbReference type="ARBA" id="ARBA00023002"/>
    </source>
</evidence>
<dbReference type="PANTHER" id="PTHR43157:SF31">
    <property type="entry name" value="PHOSPHATIDYLINOSITOL-GLYCAN BIOSYNTHESIS CLASS F PROTEIN"/>
    <property type="match status" value="1"/>
</dbReference>
<gene>
    <name evidence="2" type="ORF">CPB84DRAFT_1678034</name>
</gene>
<evidence type="ECO:0000313" key="2">
    <source>
        <dbReference type="EMBL" id="KAF8903482.1"/>
    </source>
</evidence>
<name>A0A9P5NTQ3_GYMJU</name>
<organism evidence="2 3">
    <name type="scientific">Gymnopilus junonius</name>
    <name type="common">Spectacular rustgill mushroom</name>
    <name type="synonym">Gymnopilus spectabilis subsp. junonius</name>
    <dbReference type="NCBI Taxonomy" id="109634"/>
    <lineage>
        <taxon>Eukaryota</taxon>
        <taxon>Fungi</taxon>
        <taxon>Dikarya</taxon>
        <taxon>Basidiomycota</taxon>
        <taxon>Agaricomycotina</taxon>
        <taxon>Agaricomycetes</taxon>
        <taxon>Agaricomycetidae</taxon>
        <taxon>Agaricales</taxon>
        <taxon>Agaricineae</taxon>
        <taxon>Hymenogastraceae</taxon>
        <taxon>Gymnopilus</taxon>
    </lineage>
</organism>
<dbReference type="AlphaFoldDB" id="A0A9P5NTQ3"/>
<protein>
    <submittedName>
        <fullName evidence="2">Short-chain dehydrogenase</fullName>
    </submittedName>
</protein>
<comment type="caution">
    <text evidence="2">The sequence shown here is derived from an EMBL/GenBank/DDBJ whole genome shotgun (WGS) entry which is preliminary data.</text>
</comment>
<sequence length="364" mass="40804">MKLRISQFINQQLAPVSPVVEAGLQGKTVIIIGANNGIGYEAAKHFALMKPGKLVLACRSKERGDEALNKLKDKTGCDVAELWILDLASFDSVKSFAKRFEKDGGRLDILVENAGILPDSKCGLTDDGWEPSFQVNHLSTSLLALLLLPRMIQTAVEHHTRPRLVIVSSDVHYWAKISEQVLTAPEPLKFTAQSRPHYLFCIRAQNARYSETKLMNVFFVRALNERLQTTYLIVNAVNPGYCHSHLRAGFSWYKGWADWALEKALAHTAEEGSRSLVWAAVGGKEQEDHLRGAYISMAKITEASDYVIGEEGRGVQELLWNKLITELSKVDPRVWQVVRKYLTPAKDPKEELVSPLTLSYFTNI</sequence>